<comment type="caution">
    <text evidence="1">The sequence shown here is derived from an EMBL/GenBank/DDBJ whole genome shotgun (WGS) entry which is preliminary data.</text>
</comment>
<evidence type="ECO:0000313" key="2">
    <source>
        <dbReference type="Proteomes" id="UP000886501"/>
    </source>
</evidence>
<dbReference type="Proteomes" id="UP000886501">
    <property type="component" value="Unassembled WGS sequence"/>
</dbReference>
<keyword evidence="2" id="KW-1185">Reference proteome</keyword>
<sequence>MPPRNTGGGSRLSISERDGNISSIPIFGDRPAAVGASYGGYAIKYFASIPRDRD</sequence>
<name>A0ACB6ZJR3_THEGA</name>
<accession>A0ACB6ZJR3</accession>
<reference evidence="1" key="1">
    <citation type="submission" date="2019-10" db="EMBL/GenBank/DDBJ databases">
        <authorList>
            <consortium name="DOE Joint Genome Institute"/>
            <person name="Kuo A."/>
            <person name="Miyauchi S."/>
            <person name="Kiss E."/>
            <person name="Drula E."/>
            <person name="Kohler A."/>
            <person name="Sanchez-Garcia M."/>
            <person name="Andreopoulos B."/>
            <person name="Barry K.W."/>
            <person name="Bonito G."/>
            <person name="Buee M."/>
            <person name="Carver A."/>
            <person name="Chen C."/>
            <person name="Cichocki N."/>
            <person name="Clum A."/>
            <person name="Culley D."/>
            <person name="Crous P.W."/>
            <person name="Fauchery L."/>
            <person name="Girlanda M."/>
            <person name="Hayes R."/>
            <person name="Keri Z."/>
            <person name="Labutti K."/>
            <person name="Lipzen A."/>
            <person name="Lombard V."/>
            <person name="Magnuson J."/>
            <person name="Maillard F."/>
            <person name="Morin E."/>
            <person name="Murat C."/>
            <person name="Nolan M."/>
            <person name="Ohm R."/>
            <person name="Pangilinan J."/>
            <person name="Pereira M."/>
            <person name="Perotto S."/>
            <person name="Peter M."/>
            <person name="Riley R."/>
            <person name="Sitrit Y."/>
            <person name="Stielow B."/>
            <person name="Szollosi G."/>
            <person name="Zifcakova L."/>
            <person name="Stursova M."/>
            <person name="Spatafora J.W."/>
            <person name="Tedersoo L."/>
            <person name="Vaario L.-M."/>
            <person name="Yamada A."/>
            <person name="Yan M."/>
            <person name="Wang P."/>
            <person name="Xu J."/>
            <person name="Bruns T."/>
            <person name="Baldrian P."/>
            <person name="Vilgalys R."/>
            <person name="Henrissat B."/>
            <person name="Grigoriev I.V."/>
            <person name="Hibbett D."/>
            <person name="Nagy L.G."/>
            <person name="Martin F.M."/>
        </authorList>
    </citation>
    <scope>NUCLEOTIDE SEQUENCE</scope>
    <source>
        <strain evidence="1">P2</strain>
    </source>
</reference>
<gene>
    <name evidence="1" type="ORF">BDM02DRAFT_3113268</name>
</gene>
<evidence type="ECO:0000313" key="1">
    <source>
        <dbReference type="EMBL" id="KAF9649792.1"/>
    </source>
</evidence>
<protein>
    <submittedName>
        <fullName evidence="1">Uncharacterized protein</fullName>
    </submittedName>
</protein>
<proteinExistence type="predicted"/>
<organism evidence="1 2">
    <name type="scientific">Thelephora ganbajun</name>
    <name type="common">Ganba fungus</name>
    <dbReference type="NCBI Taxonomy" id="370292"/>
    <lineage>
        <taxon>Eukaryota</taxon>
        <taxon>Fungi</taxon>
        <taxon>Dikarya</taxon>
        <taxon>Basidiomycota</taxon>
        <taxon>Agaricomycotina</taxon>
        <taxon>Agaricomycetes</taxon>
        <taxon>Thelephorales</taxon>
        <taxon>Thelephoraceae</taxon>
        <taxon>Thelephora</taxon>
    </lineage>
</organism>
<reference evidence="1" key="2">
    <citation type="journal article" date="2020" name="Nat. Commun.">
        <title>Large-scale genome sequencing of mycorrhizal fungi provides insights into the early evolution of symbiotic traits.</title>
        <authorList>
            <person name="Miyauchi S."/>
            <person name="Kiss E."/>
            <person name="Kuo A."/>
            <person name="Drula E."/>
            <person name="Kohler A."/>
            <person name="Sanchez-Garcia M."/>
            <person name="Morin E."/>
            <person name="Andreopoulos B."/>
            <person name="Barry K.W."/>
            <person name="Bonito G."/>
            <person name="Buee M."/>
            <person name="Carver A."/>
            <person name="Chen C."/>
            <person name="Cichocki N."/>
            <person name="Clum A."/>
            <person name="Culley D."/>
            <person name="Crous P.W."/>
            <person name="Fauchery L."/>
            <person name="Girlanda M."/>
            <person name="Hayes R.D."/>
            <person name="Keri Z."/>
            <person name="LaButti K."/>
            <person name="Lipzen A."/>
            <person name="Lombard V."/>
            <person name="Magnuson J."/>
            <person name="Maillard F."/>
            <person name="Murat C."/>
            <person name="Nolan M."/>
            <person name="Ohm R.A."/>
            <person name="Pangilinan J."/>
            <person name="Pereira M.F."/>
            <person name="Perotto S."/>
            <person name="Peter M."/>
            <person name="Pfister S."/>
            <person name="Riley R."/>
            <person name="Sitrit Y."/>
            <person name="Stielow J.B."/>
            <person name="Szollosi G."/>
            <person name="Zifcakova L."/>
            <person name="Stursova M."/>
            <person name="Spatafora J.W."/>
            <person name="Tedersoo L."/>
            <person name="Vaario L.M."/>
            <person name="Yamada A."/>
            <person name="Yan M."/>
            <person name="Wang P."/>
            <person name="Xu J."/>
            <person name="Bruns T."/>
            <person name="Baldrian P."/>
            <person name="Vilgalys R."/>
            <person name="Dunand C."/>
            <person name="Henrissat B."/>
            <person name="Grigoriev I.V."/>
            <person name="Hibbett D."/>
            <person name="Nagy L.G."/>
            <person name="Martin F.M."/>
        </authorList>
    </citation>
    <scope>NUCLEOTIDE SEQUENCE</scope>
    <source>
        <strain evidence="1">P2</strain>
    </source>
</reference>
<dbReference type="EMBL" id="MU117993">
    <property type="protein sequence ID" value="KAF9649792.1"/>
    <property type="molecule type" value="Genomic_DNA"/>
</dbReference>